<dbReference type="AlphaFoldDB" id="A0A916Z7V6"/>
<protein>
    <submittedName>
        <fullName evidence="1">Uncharacterized protein</fullName>
    </submittedName>
</protein>
<evidence type="ECO:0000313" key="1">
    <source>
        <dbReference type="EMBL" id="GGD79370.1"/>
    </source>
</evidence>
<organism evidence="1 2">
    <name type="scientific">Croceicoccus mobilis</name>
    <dbReference type="NCBI Taxonomy" id="1703339"/>
    <lineage>
        <taxon>Bacteria</taxon>
        <taxon>Pseudomonadati</taxon>
        <taxon>Pseudomonadota</taxon>
        <taxon>Alphaproteobacteria</taxon>
        <taxon>Sphingomonadales</taxon>
        <taxon>Erythrobacteraceae</taxon>
        <taxon>Croceicoccus</taxon>
    </lineage>
</organism>
<dbReference type="Proteomes" id="UP000612349">
    <property type="component" value="Unassembled WGS sequence"/>
</dbReference>
<reference evidence="1" key="1">
    <citation type="journal article" date="2014" name="Int. J. Syst. Evol. Microbiol.">
        <title>Complete genome sequence of Corynebacterium casei LMG S-19264T (=DSM 44701T), isolated from a smear-ripened cheese.</title>
        <authorList>
            <consortium name="US DOE Joint Genome Institute (JGI-PGF)"/>
            <person name="Walter F."/>
            <person name="Albersmeier A."/>
            <person name="Kalinowski J."/>
            <person name="Ruckert C."/>
        </authorList>
    </citation>
    <scope>NUCLEOTIDE SEQUENCE</scope>
    <source>
        <strain evidence="1">CGMCC 1.15360</strain>
    </source>
</reference>
<evidence type="ECO:0000313" key="2">
    <source>
        <dbReference type="Proteomes" id="UP000612349"/>
    </source>
</evidence>
<name>A0A916Z7V6_9SPHN</name>
<reference evidence="1" key="2">
    <citation type="submission" date="2020-09" db="EMBL/GenBank/DDBJ databases">
        <authorList>
            <person name="Sun Q."/>
            <person name="Zhou Y."/>
        </authorList>
    </citation>
    <scope>NUCLEOTIDE SEQUENCE</scope>
    <source>
        <strain evidence="1">CGMCC 1.15360</strain>
    </source>
</reference>
<gene>
    <name evidence="1" type="ORF">GCM10010990_31580</name>
</gene>
<dbReference type="OrthoDB" id="467106at2"/>
<proteinExistence type="predicted"/>
<dbReference type="RefSeq" id="WP_066772029.1">
    <property type="nucleotide sequence ID" value="NZ_BMIP01000008.1"/>
</dbReference>
<keyword evidence="2" id="KW-1185">Reference proteome</keyword>
<accession>A0A916Z7V6</accession>
<sequence>MVEIKSSNMAARPHFFEHPESDELVAIVLALATELAVAQDRADTLERVLEGKGLLEREDLEGFRPDEKLTEERRTRHKEYLRRIFRVLRMQTEPGSDFVPFDKMTEFQDIQARASKGG</sequence>
<dbReference type="EMBL" id="BMIP01000008">
    <property type="protein sequence ID" value="GGD79370.1"/>
    <property type="molecule type" value="Genomic_DNA"/>
</dbReference>
<comment type="caution">
    <text evidence="1">The sequence shown here is derived from an EMBL/GenBank/DDBJ whole genome shotgun (WGS) entry which is preliminary data.</text>
</comment>